<dbReference type="EMBL" id="SSOP01000088">
    <property type="protein sequence ID" value="KAB5591813.1"/>
    <property type="molecule type" value="Genomic_DNA"/>
</dbReference>
<reference evidence="2 3" key="1">
    <citation type="journal article" date="2019" name="Fungal Biol. Biotechnol.">
        <title>Draft genome sequence of fastidious pathogen Ceratobasidium theobromae, which causes vascular-streak dieback in Theobroma cacao.</title>
        <authorList>
            <person name="Ali S.S."/>
            <person name="Asman A."/>
            <person name="Shao J."/>
            <person name="Firmansyah A.P."/>
            <person name="Susilo A.W."/>
            <person name="Rosmana A."/>
            <person name="McMahon P."/>
            <person name="Junaid M."/>
            <person name="Guest D."/>
            <person name="Kheng T.Y."/>
            <person name="Meinhardt L.W."/>
            <person name="Bailey B.A."/>
        </authorList>
    </citation>
    <scope>NUCLEOTIDE SEQUENCE [LARGE SCALE GENOMIC DNA]</scope>
    <source>
        <strain evidence="2 3">CT2</strain>
    </source>
</reference>
<evidence type="ECO:0000313" key="3">
    <source>
        <dbReference type="Proteomes" id="UP000383932"/>
    </source>
</evidence>
<evidence type="ECO:0000256" key="1">
    <source>
        <dbReference type="SAM" id="MobiDB-lite"/>
    </source>
</evidence>
<accession>A0A5N5QJU8</accession>
<feature type="region of interest" description="Disordered" evidence="1">
    <location>
        <begin position="101"/>
        <end position="145"/>
    </location>
</feature>
<feature type="region of interest" description="Disordered" evidence="1">
    <location>
        <begin position="1"/>
        <end position="20"/>
    </location>
</feature>
<name>A0A5N5QJU8_9AGAM</name>
<proteinExistence type="predicted"/>
<protein>
    <submittedName>
        <fullName evidence="2">Uncharacterized protein</fullName>
    </submittedName>
</protein>
<dbReference type="AlphaFoldDB" id="A0A5N5QJU8"/>
<comment type="caution">
    <text evidence="2">The sequence shown here is derived from an EMBL/GenBank/DDBJ whole genome shotgun (WGS) entry which is preliminary data.</text>
</comment>
<feature type="region of interest" description="Disordered" evidence="1">
    <location>
        <begin position="230"/>
        <end position="251"/>
    </location>
</feature>
<organism evidence="2 3">
    <name type="scientific">Ceratobasidium theobromae</name>
    <dbReference type="NCBI Taxonomy" id="1582974"/>
    <lineage>
        <taxon>Eukaryota</taxon>
        <taxon>Fungi</taxon>
        <taxon>Dikarya</taxon>
        <taxon>Basidiomycota</taxon>
        <taxon>Agaricomycotina</taxon>
        <taxon>Agaricomycetes</taxon>
        <taxon>Cantharellales</taxon>
        <taxon>Ceratobasidiaceae</taxon>
        <taxon>Ceratobasidium</taxon>
    </lineage>
</organism>
<feature type="compositionally biased region" description="Basic and acidic residues" evidence="1">
    <location>
        <begin position="342"/>
        <end position="353"/>
    </location>
</feature>
<feature type="compositionally biased region" description="Polar residues" evidence="1">
    <location>
        <begin position="239"/>
        <end position="251"/>
    </location>
</feature>
<feature type="region of interest" description="Disordered" evidence="1">
    <location>
        <begin position="328"/>
        <end position="353"/>
    </location>
</feature>
<evidence type="ECO:0000313" key="2">
    <source>
        <dbReference type="EMBL" id="KAB5591813.1"/>
    </source>
</evidence>
<gene>
    <name evidence="2" type="ORF">CTheo_4759</name>
</gene>
<sequence length="353" mass="38583">MRGKARQPVSAMSDKTPAVLPSATVEQCEVDIADGQQSAVYDQVDQGKHRVQSEPNVRRDPTQGVWIAKQWARRGGECGVMLLRIGKFPNSRQRAFITPQQVGHSIHRGDRQAPGLRAQKSGNRTFADRSPGLPIIRRGASVPTPPRVTPLFHKGAAGPLYPELPLPTSNPSDACAVPRNTRHTNIPIPSSKSRIPTHPHDTFIMSETAAIGLKSRTDLRCASRGSSLSGRASLHQHATRPQSTTPIPNHTTSWPLYRPFSTLSRDMLALPVMPRAPLPRSSGNVRSHFSPPSSHLINILHHETNQRNQTPDVAAAAEVGGELRRQMGGTISPALTGTNRGQRIESVRGRRQY</sequence>
<dbReference type="Proteomes" id="UP000383932">
    <property type="component" value="Unassembled WGS sequence"/>
</dbReference>
<keyword evidence="3" id="KW-1185">Reference proteome</keyword>